<name>A0AAN9RS31_PSOTE</name>
<evidence type="ECO:0000313" key="2">
    <source>
        <dbReference type="Proteomes" id="UP001386955"/>
    </source>
</evidence>
<sequence>MYMVASNTGHGFIADRATLETNWRVEIRIGHVRFYKEHLFVFFLDSSVTKLYYMVKLIWIDVDAQICLSSKKVHTSSLILDSE</sequence>
<protein>
    <submittedName>
        <fullName evidence="1">Uncharacterized protein</fullName>
    </submittedName>
</protein>
<dbReference type="AlphaFoldDB" id="A0AAN9RS31"/>
<proteinExistence type="predicted"/>
<accession>A0AAN9RS31</accession>
<evidence type="ECO:0000313" key="1">
    <source>
        <dbReference type="EMBL" id="KAK7379998.1"/>
    </source>
</evidence>
<gene>
    <name evidence="1" type="ORF">VNO78_32318</name>
</gene>
<comment type="caution">
    <text evidence="1">The sequence shown here is derived from an EMBL/GenBank/DDBJ whole genome shotgun (WGS) entry which is preliminary data.</text>
</comment>
<organism evidence="1 2">
    <name type="scientific">Psophocarpus tetragonolobus</name>
    <name type="common">Winged bean</name>
    <name type="synonym">Dolichos tetragonolobus</name>
    <dbReference type="NCBI Taxonomy" id="3891"/>
    <lineage>
        <taxon>Eukaryota</taxon>
        <taxon>Viridiplantae</taxon>
        <taxon>Streptophyta</taxon>
        <taxon>Embryophyta</taxon>
        <taxon>Tracheophyta</taxon>
        <taxon>Spermatophyta</taxon>
        <taxon>Magnoliopsida</taxon>
        <taxon>eudicotyledons</taxon>
        <taxon>Gunneridae</taxon>
        <taxon>Pentapetalae</taxon>
        <taxon>rosids</taxon>
        <taxon>fabids</taxon>
        <taxon>Fabales</taxon>
        <taxon>Fabaceae</taxon>
        <taxon>Papilionoideae</taxon>
        <taxon>50 kb inversion clade</taxon>
        <taxon>NPAAA clade</taxon>
        <taxon>indigoferoid/millettioid clade</taxon>
        <taxon>Phaseoleae</taxon>
        <taxon>Psophocarpus</taxon>
    </lineage>
</organism>
<dbReference type="Proteomes" id="UP001386955">
    <property type="component" value="Unassembled WGS sequence"/>
</dbReference>
<keyword evidence="2" id="KW-1185">Reference proteome</keyword>
<dbReference type="EMBL" id="JAYMYS010000009">
    <property type="protein sequence ID" value="KAK7379998.1"/>
    <property type="molecule type" value="Genomic_DNA"/>
</dbReference>
<reference evidence="1 2" key="1">
    <citation type="submission" date="2024-01" db="EMBL/GenBank/DDBJ databases">
        <title>The genomes of 5 underutilized Papilionoideae crops provide insights into root nodulation and disease resistanc.</title>
        <authorList>
            <person name="Jiang F."/>
        </authorList>
    </citation>
    <scope>NUCLEOTIDE SEQUENCE [LARGE SCALE GENOMIC DNA]</scope>
    <source>
        <strain evidence="1">DUOXIRENSHENG_FW03</strain>
        <tissue evidence="1">Leaves</tissue>
    </source>
</reference>